<feature type="coiled-coil region" evidence="1">
    <location>
        <begin position="1289"/>
        <end position="1316"/>
    </location>
</feature>
<feature type="compositionally biased region" description="Low complexity" evidence="2">
    <location>
        <begin position="2438"/>
        <end position="2448"/>
    </location>
</feature>
<feature type="compositionally biased region" description="Polar residues" evidence="2">
    <location>
        <begin position="2456"/>
        <end position="2471"/>
    </location>
</feature>
<feature type="compositionally biased region" description="Polar residues" evidence="2">
    <location>
        <begin position="2727"/>
        <end position="2741"/>
    </location>
</feature>
<feature type="compositionally biased region" description="Basic and acidic residues" evidence="2">
    <location>
        <begin position="643"/>
        <end position="665"/>
    </location>
</feature>
<gene>
    <name evidence="3" type="ORF">CBR_g20986</name>
</gene>
<feature type="compositionally biased region" description="Polar residues" evidence="2">
    <location>
        <begin position="1637"/>
        <end position="1654"/>
    </location>
</feature>
<feature type="region of interest" description="Disordered" evidence="2">
    <location>
        <begin position="2380"/>
        <end position="2938"/>
    </location>
</feature>
<evidence type="ECO:0000313" key="3">
    <source>
        <dbReference type="EMBL" id="GBG75739.1"/>
    </source>
</evidence>
<feature type="compositionally biased region" description="Acidic residues" evidence="2">
    <location>
        <begin position="666"/>
        <end position="678"/>
    </location>
</feature>
<feature type="compositionally biased region" description="Polar residues" evidence="2">
    <location>
        <begin position="959"/>
        <end position="976"/>
    </location>
</feature>
<feature type="compositionally biased region" description="Polar residues" evidence="2">
    <location>
        <begin position="2148"/>
        <end position="2162"/>
    </location>
</feature>
<feature type="region of interest" description="Disordered" evidence="2">
    <location>
        <begin position="626"/>
        <end position="736"/>
    </location>
</feature>
<feature type="compositionally biased region" description="Low complexity" evidence="2">
    <location>
        <begin position="2344"/>
        <end position="2359"/>
    </location>
</feature>
<feature type="compositionally biased region" description="Basic and acidic residues" evidence="2">
    <location>
        <begin position="716"/>
        <end position="735"/>
    </location>
</feature>
<feature type="compositionally biased region" description="Basic and acidic residues" evidence="2">
    <location>
        <begin position="363"/>
        <end position="373"/>
    </location>
</feature>
<feature type="compositionally biased region" description="Polar residues" evidence="2">
    <location>
        <begin position="2762"/>
        <end position="2771"/>
    </location>
</feature>
<feature type="compositionally biased region" description="Polar residues" evidence="2">
    <location>
        <begin position="1767"/>
        <end position="1789"/>
    </location>
</feature>
<feature type="coiled-coil region" evidence="1">
    <location>
        <begin position="190"/>
        <end position="221"/>
    </location>
</feature>
<feature type="region of interest" description="Disordered" evidence="2">
    <location>
        <begin position="866"/>
        <end position="885"/>
    </location>
</feature>
<evidence type="ECO:0000256" key="2">
    <source>
        <dbReference type="SAM" id="MobiDB-lite"/>
    </source>
</evidence>
<feature type="region of interest" description="Disordered" evidence="2">
    <location>
        <begin position="2189"/>
        <end position="2236"/>
    </location>
</feature>
<organism evidence="3 4">
    <name type="scientific">Chara braunii</name>
    <name type="common">Braun's stonewort</name>
    <dbReference type="NCBI Taxonomy" id="69332"/>
    <lineage>
        <taxon>Eukaryota</taxon>
        <taxon>Viridiplantae</taxon>
        <taxon>Streptophyta</taxon>
        <taxon>Charophyceae</taxon>
        <taxon>Charales</taxon>
        <taxon>Characeae</taxon>
        <taxon>Chara</taxon>
    </lineage>
</organism>
<accession>A0A388L0A3</accession>
<keyword evidence="4" id="KW-1185">Reference proteome</keyword>
<feature type="region of interest" description="Disordered" evidence="2">
    <location>
        <begin position="361"/>
        <end position="388"/>
    </location>
</feature>
<feature type="compositionally biased region" description="Polar residues" evidence="2">
    <location>
        <begin position="2318"/>
        <end position="2329"/>
    </location>
</feature>
<feature type="coiled-coil region" evidence="1">
    <location>
        <begin position="443"/>
        <end position="498"/>
    </location>
</feature>
<sequence length="2938" mass="321664">MSMQRAASAKERLTAVLRSLLPLYDDGEDRSSSIQLAMEELQNASLGGEQKNKYQSGIFAPVSKSALYWKRKSQVLEMETEVLAAKIAKLQNQLDSEKTRKHKKSVSDRKRVSGAAQTEPESPRESMEPWANRIDLWKKRIEIFKRQLHKEEARSTLLLKRASKMQQRVAYLTNVASQLQREKGQAVEAHREAVQRNKDMKIQLQEQMEKAKAVEAKLVRDAKWNAVGGVWGMELEAVMNKLCERYRRLFEKTDMPLTGQTVVGEILDRVGDILKIQKRAGQEAALLTKELQKLEDNYVQEKGEAMSGQGHFADEEFERTPRAIALKGICDHADKIARLQRKAFAETGNLQGQMQSLLQQMKDGPKNDEKSGEDAYNLSEGGQRDSTAAADLEHASAWGVAVRGEMNMSDRLVEPGSGRTRNLGEEGVDSRNASEWVDVMRNMNRLQAETDDLRQEMDMVMKASEEERWVVSEEIQHLQELVKELIDTTTEIAELKIEIQDATAVDIAQRQMGTAARARSADPQTGMVIDPEVEGSTIWDMEGLRRKLYEMEGSMREEEEEALQLRLLLKERELEMTEMVEELWKRARGYHPTELSENFEHVWEREMSNLEARKIRTSPSERTMVMNGDVADSETGKQFSAARSEKIKSMVQPEDRKELLGRIHEDENEDEDEDNADWEQEKKGKKQKRSLSEASARTSVSTQQGSARKQTQGKTIEVREDRPRSPRNASVRDDISANQATEVLRIEGEIMDNESSASKYLSRYLDEPDVGTEADASASQGLETQQPQEKTAETQANTPRSQNEASGGADVIVGQGLEIQQQPDGKTLEVQMNTRRSENEASAGADVSAYEGPEIQDKTIEIQTNTPRSQNGASAGADISANQGSAVQQMQGEIMEGQTNELRSLSGALMGTDADVRSDPGPEIQGMQGEVITQLMPEAKTNEPRSVSEEGVGRDAGVSANQGSETHQLEGQTVEAQTNTPRGISASQGFDTQIMPEATMGSQTNTRRPLNEAAVGVDVGATQGSATKQIQGEDIQVQADMPVSLTDESQRQNVRARQDSVHAGVTEALNIKSESDNIVSAVRRLCELRSMSAANQAEAITQLHEELGRLNAVMEGVATLEDSNNRVKELREKMENMAETIQTASEEIKRIVKERDVLANEVEKRTRRATSLGSQIGIVRLKIAEIVTDAKWDKDGMSDSDRQEMQRKVKELQETLESSKASDVEYDDAERTDAVDVSSDVVKDITEFIHGRRSIEDLERAAASKEPLIAIIGEGKSVTKRENKMAFVISVLGREITKLREENNELEGQCAVLERQLEESGWWNSKELQEELGGLWVEMDELRIPLEEQVNYLKILLESLAKKLPSVRELYSAVQGSLADGGSGGADDSDHVMMLDNAHGTEAQATITGGLPVDTDLAAMPEDERRGSKIPRQSRLSRLSRMLSVIDDSNRRRSTSIASAQQAPRLSRVSADWREGLSGQQSTRGSFQLRRETLQGEDIPPPRRAASASSSFFNGNRRSTFMDSAQSASRLSRVSDDQSANSPGQQTARGSFQTRRETLQSEDMPPPRRPASATSSFFAGNRQSTSIDSAQPGPRLSRVSDDRSVGLPGEQTTRGSFQTRRETLESEDIPPPGRPVSASSSFFNGNPGSTSIDSAQPAPRLSRVSDDRSAGSSEEQTTRGSFQARRETLESEDIPPPKRPASASSSFFNGYRQSTSTDIAQPAPRLSHASDDWSAGPSGQQTMGGSFQTMRDSLQSEDMPPPRRPANASSSFFSGNRQSTSFESAQPASRLSWVNDGRSADSSGQQTTRGSFQTRRETIRGSPGQQSARGSFQTRRETLESENMPLRRRAASTSSAFFDGNHRRSRARSSASMQHTRMRRARSDVEMDNMTGDAFARKGSEFRQPLSRARSLSQIRFQPSSPEEMRVALSRVPSFVFVSPMHTMSPIRKHSSSSFSSRGRRSRIGRPLGIGRRATTGTVNGMRLRVPVRSRALSMPSRIFMQNNRGSEVLWGPSASSSSDNRIPDLPPHLIGQLEDPSRASSIFTGRTQPGWGQQDSQEGSFYDQMRSASDNSGRLSTITDAAKEMLTPSQVSGLPFWYETDENDGTGNRVQGGEHMSLNTWRSLGQRAMKGIGNLRRVKSLSPFEEASQTNSEHLLGTASSPRHRRTWTGRLSITPQRMQSLMLGRNNSTTLTRGSSSRAAATSQGHTARSSIDYPPNPADNSMMGPASTRMGGLTRNWQSLSNRASRAFSTITKPSFASSAGDKRKSLYDEPQQQNAEGKSLSVERERGVSWDQGVDSQSSTSESSDRREPPTYQPGKQSIGSNAETGTGFDGSVLRSGEQSVSRGSSASIASPNSSRKITVVNDSPLNLAVGIEKAEVEKDSSASALTNAQQKQSQSTENLSDKTSSETEGSRSGPLMGDLSQAEQHDRQKRESSTTSDTTAPAAERLPEMSEGNQPLPESTADQNLADQELENTDSATKSVAMGQHLADSEVATIASGTESAHAEALLPTQSGDSHLSTNFRLTKNETATADSEESKQPSSETRDSLATNGPTQEVLKHPAGDLQPNSQKASYVTLEAITTSDGTSHGAPSEITDGKENQNQSQNEGDNVQESSTVEVTSDQGSTVPIEESTTSGGVLSPESGSAAETGAQVLSHESNSEELSISPTENAQLEQGKAPHRRVRWSITQEVAPIVRPPPTSFASKVKQTFGSLFGRGSRGSTSKPSSTDPHQHQSVPNSPEKAKTGGIPRQSAIRRSGVDNSRQGEQSSKVDHQGVKVSSDGLVTSTTAEVSEKEPILHKEATDGRSQKEGQRISHLGSISSVPQETDENMNKSSVVNQSSDPADGKKSSSASWNAFSRIRGDSRASDKRASSTSNYTSPESDSSSGSTGTSTETSSSSNQAAGRKEHSSIEPHSSQLSASDDDSLSRKRRKTSS</sequence>
<name>A0A388L0A3_CHABU</name>
<feature type="region of interest" description="Disordered" evidence="2">
    <location>
        <begin position="940"/>
        <end position="976"/>
    </location>
</feature>
<feature type="region of interest" description="Disordered" evidence="2">
    <location>
        <begin position="94"/>
        <end position="127"/>
    </location>
</feature>
<feature type="compositionally biased region" description="Low complexity" evidence="2">
    <location>
        <begin position="2881"/>
        <end position="2902"/>
    </location>
</feature>
<feature type="region of interest" description="Disordered" evidence="2">
    <location>
        <begin position="1946"/>
        <end position="1974"/>
    </location>
</feature>
<feature type="compositionally biased region" description="Polar residues" evidence="2">
    <location>
        <begin position="692"/>
        <end position="714"/>
    </location>
</feature>
<comment type="caution">
    <text evidence="3">The sequence shown here is derived from an EMBL/GenBank/DDBJ whole genome shotgun (WGS) entry which is preliminary data.</text>
</comment>
<reference evidence="3 4" key="1">
    <citation type="journal article" date="2018" name="Cell">
        <title>The Chara Genome: Secondary Complexity and Implications for Plant Terrestrialization.</title>
        <authorList>
            <person name="Nishiyama T."/>
            <person name="Sakayama H."/>
            <person name="Vries J.D."/>
            <person name="Buschmann H."/>
            <person name="Saint-Marcoux D."/>
            <person name="Ullrich K.K."/>
            <person name="Haas F.B."/>
            <person name="Vanderstraeten L."/>
            <person name="Becker D."/>
            <person name="Lang D."/>
            <person name="Vosolsobe S."/>
            <person name="Rombauts S."/>
            <person name="Wilhelmsson P.K.I."/>
            <person name="Janitza P."/>
            <person name="Kern R."/>
            <person name="Heyl A."/>
            <person name="Rumpler F."/>
            <person name="Villalobos L.I.A.C."/>
            <person name="Clay J.M."/>
            <person name="Skokan R."/>
            <person name="Toyoda A."/>
            <person name="Suzuki Y."/>
            <person name="Kagoshima H."/>
            <person name="Schijlen E."/>
            <person name="Tajeshwar N."/>
            <person name="Catarino B."/>
            <person name="Hetherington A.J."/>
            <person name="Saltykova A."/>
            <person name="Bonnot C."/>
            <person name="Breuninger H."/>
            <person name="Symeonidi A."/>
            <person name="Radhakrishnan G.V."/>
            <person name="Van Nieuwerburgh F."/>
            <person name="Deforce D."/>
            <person name="Chang C."/>
            <person name="Karol K.G."/>
            <person name="Hedrich R."/>
            <person name="Ulvskov P."/>
            <person name="Glockner G."/>
            <person name="Delwiche C.F."/>
            <person name="Petrasek J."/>
            <person name="Van de Peer Y."/>
            <person name="Friml J."/>
            <person name="Beilby M."/>
            <person name="Dolan L."/>
            <person name="Kohara Y."/>
            <person name="Sugano S."/>
            <person name="Fujiyama A."/>
            <person name="Delaux P.-M."/>
            <person name="Quint M."/>
            <person name="TheiBen G."/>
            <person name="Hagemann M."/>
            <person name="Harholt J."/>
            <person name="Dunand C."/>
            <person name="Zachgo S."/>
            <person name="Langdale J."/>
            <person name="Maumus F."/>
            <person name="Straeten D.V.D."/>
            <person name="Gould S.B."/>
            <person name="Rensing S.A."/>
        </authorList>
    </citation>
    <scope>NUCLEOTIDE SEQUENCE [LARGE SCALE GENOMIC DNA]</scope>
    <source>
        <strain evidence="3 4">S276</strain>
    </source>
</reference>
<dbReference type="Gramene" id="GBG75739">
    <property type="protein sequence ID" value="GBG75739"/>
    <property type="gene ID" value="CBR_g20986"/>
</dbReference>
<feature type="compositionally biased region" description="Low complexity" evidence="2">
    <location>
        <begin position="2189"/>
        <end position="2205"/>
    </location>
</feature>
<feature type="compositionally biased region" description="Basic and acidic residues" evidence="2">
    <location>
        <begin position="2863"/>
        <end position="2874"/>
    </location>
</feature>
<feature type="compositionally biased region" description="Basic and acidic residues" evidence="2">
    <location>
        <begin position="2404"/>
        <end position="2414"/>
    </location>
</feature>
<evidence type="ECO:0000313" key="4">
    <source>
        <dbReference type="Proteomes" id="UP000265515"/>
    </source>
</evidence>
<feature type="region of interest" description="Disordered" evidence="2">
    <location>
        <begin position="834"/>
        <end position="856"/>
    </location>
</feature>
<feature type="compositionally biased region" description="Polar residues" evidence="2">
    <location>
        <begin position="2569"/>
        <end position="2589"/>
    </location>
</feature>
<proteinExistence type="predicted"/>
<feature type="compositionally biased region" description="Polar residues" evidence="2">
    <location>
        <begin position="1737"/>
        <end position="1753"/>
    </location>
</feature>
<feature type="region of interest" description="Disordered" evidence="2">
    <location>
        <begin position="1447"/>
        <end position="1881"/>
    </location>
</feature>
<feature type="compositionally biased region" description="Polar residues" evidence="2">
    <location>
        <begin position="1512"/>
        <end position="1553"/>
    </location>
</feature>
<dbReference type="STRING" id="69332.A0A388L0A3"/>
<feature type="compositionally biased region" description="Polar residues" evidence="2">
    <location>
        <begin position="2603"/>
        <end position="2640"/>
    </location>
</feature>
<feature type="coiled-coil region" evidence="1">
    <location>
        <begin position="277"/>
        <end position="304"/>
    </location>
</feature>
<feature type="compositionally biased region" description="Polar residues" evidence="2">
    <location>
        <begin position="2513"/>
        <end position="2535"/>
    </location>
</feature>
<feature type="coiled-coil region" evidence="1">
    <location>
        <begin position="541"/>
        <end position="575"/>
    </location>
</feature>
<dbReference type="Proteomes" id="UP000265515">
    <property type="component" value="Unassembled WGS sequence"/>
</dbReference>
<feature type="compositionally biased region" description="Basic and acidic residues" evidence="2">
    <location>
        <begin position="2428"/>
        <end position="2437"/>
    </location>
</feature>
<feature type="compositionally biased region" description="Polar residues" evidence="2">
    <location>
        <begin position="2835"/>
        <end position="2845"/>
    </location>
</feature>
<feature type="compositionally biased region" description="Polar residues" evidence="2">
    <location>
        <begin position="1707"/>
        <end position="1719"/>
    </location>
</feature>
<feature type="compositionally biased region" description="Polar residues" evidence="2">
    <location>
        <begin position="2386"/>
        <end position="2403"/>
    </location>
</feature>
<feature type="compositionally biased region" description="Low complexity" evidence="2">
    <location>
        <begin position="2712"/>
        <end position="2726"/>
    </location>
</feature>
<keyword evidence="1" id="KW-0175">Coiled coil</keyword>
<feature type="compositionally biased region" description="Basic and acidic residues" evidence="2">
    <location>
        <begin position="2538"/>
        <end position="2549"/>
    </location>
</feature>
<evidence type="ECO:0000256" key="1">
    <source>
        <dbReference type="SAM" id="Coils"/>
    </source>
</evidence>
<feature type="compositionally biased region" description="Basic and acidic residues" evidence="2">
    <location>
        <begin position="2794"/>
        <end position="2816"/>
    </location>
</feature>
<feature type="region of interest" description="Disordered" evidence="2">
    <location>
        <begin position="2145"/>
        <end position="2165"/>
    </location>
</feature>
<feature type="compositionally biased region" description="Polar residues" evidence="2">
    <location>
        <begin position="1572"/>
        <end position="1589"/>
    </location>
</feature>
<feature type="compositionally biased region" description="Basic and acidic residues" evidence="2">
    <location>
        <begin position="940"/>
        <end position="953"/>
    </location>
</feature>
<feature type="compositionally biased region" description="Polar residues" evidence="2">
    <location>
        <begin position="1455"/>
        <end position="1464"/>
    </location>
</feature>
<dbReference type="OrthoDB" id="9970274at2759"/>
<dbReference type="EMBL" id="BFEA01000230">
    <property type="protein sequence ID" value="GBG75739.1"/>
    <property type="molecule type" value="Genomic_DNA"/>
</dbReference>
<feature type="coiled-coil region" evidence="1">
    <location>
        <begin position="1117"/>
        <end position="1161"/>
    </location>
</feature>
<feature type="region of interest" description="Disordered" evidence="2">
    <location>
        <begin position="768"/>
        <end position="807"/>
    </location>
</feature>
<feature type="compositionally biased region" description="Polar residues" evidence="2">
    <location>
        <begin position="1800"/>
        <end position="1813"/>
    </location>
</feature>
<feature type="compositionally biased region" description="Polar residues" evidence="2">
    <location>
        <begin position="2658"/>
        <end position="2676"/>
    </location>
</feature>
<feature type="compositionally biased region" description="Polar residues" evidence="2">
    <location>
        <begin position="777"/>
        <end position="805"/>
    </location>
</feature>
<feature type="compositionally biased region" description="Polar residues" evidence="2">
    <location>
        <begin position="1823"/>
        <end position="1833"/>
    </location>
</feature>
<feature type="region of interest" description="Disordered" evidence="2">
    <location>
        <begin position="2255"/>
        <end position="2360"/>
    </location>
</feature>
<feature type="compositionally biased region" description="Polar residues" evidence="2">
    <location>
        <begin position="1670"/>
        <end position="1681"/>
    </location>
</feature>
<protein>
    <submittedName>
        <fullName evidence="3">Uncharacterized protein</fullName>
    </submittedName>
</protein>